<dbReference type="GO" id="GO:0046872">
    <property type="term" value="F:metal ion binding"/>
    <property type="evidence" value="ECO:0007669"/>
    <property type="project" value="UniProtKB-KW"/>
</dbReference>
<comment type="caution">
    <text evidence="11">The sequence shown here is derived from an EMBL/GenBank/DDBJ whole genome shotgun (WGS) entry which is preliminary data.</text>
</comment>
<evidence type="ECO:0000256" key="4">
    <source>
        <dbReference type="ARBA" id="ARBA00022989"/>
    </source>
</evidence>
<keyword evidence="5 9" id="KW-0472">Membrane</keyword>
<keyword evidence="7" id="KW-0464">Manganese</keyword>
<protein>
    <submittedName>
        <fullName evidence="11">Sulfatase</fullName>
    </submittedName>
</protein>
<evidence type="ECO:0000313" key="11">
    <source>
        <dbReference type="EMBL" id="GGF66122.1"/>
    </source>
</evidence>
<evidence type="ECO:0000256" key="2">
    <source>
        <dbReference type="ARBA" id="ARBA00022475"/>
    </source>
</evidence>
<feature type="binding site" evidence="8">
    <location>
        <position position="236"/>
    </location>
    <ligand>
        <name>Mn(2+)</name>
        <dbReference type="ChEBI" id="CHEBI:29035"/>
    </ligand>
</feature>
<keyword evidence="3 9" id="KW-0812">Transmembrane</keyword>
<keyword evidence="7" id="KW-0479">Metal-binding</keyword>
<feature type="domain" description="Sulfatase N-terminal" evidence="10">
    <location>
        <begin position="228"/>
        <end position="499"/>
    </location>
</feature>
<sequence>MGAVNDVAIGALLSFVFFVGLHLLKNFWNRIVGKTIAIALFLSTLIVLNFTALAEVIFWNEFDSRFNTTAVYYLIFPREVLGNIKESFDLSLLLPPVFVGAIVLFFLMRRKFFAALNDKASLAQVKKPVLLAGMLAVVSALYIWMTPVYSFESRQLNQIAESGYYTFLASLIHRKTEYHGIYPGLASNEAQQTLQSTLVQQNTVFLSQEKTEKPTLRHVTPVRPVQKKNVVLVIEESFGSVYYDDMGPKVAQTVSPNFHKIAEQGMFFSNIYSTGDRTVRGLEALLTSFAPIPGISTVRRPEHDQMYSLPWVLGNKGYETAFLYAGHSGFDNMRQYWDSIGFHHVWEQDDIKDQGFTTVWGVADEYLFKEALKRMDEHTKKDKPFFLSLLTTTNHRPFVYPKGRIQANPDDKQRENAAAYADWSLGQFIEKAKSHDWFDETIFVIIGDHGPKVFGHETVPIQAFRVPLVFYAPGEIVPSRHNVTGSSLDVAPTLLGLLGLEYDSPFFGRDLQLVEADDGRASMSYNFTIAYAQNDEVTILKPNGPSEAYRISKDHLSLKREDHVPLELERKAIAQTQTAYDMFYSHNYHFN</sequence>
<dbReference type="Gene3D" id="3.40.720.10">
    <property type="entry name" value="Alkaline Phosphatase, subunit A"/>
    <property type="match status" value="1"/>
</dbReference>
<evidence type="ECO:0000256" key="1">
    <source>
        <dbReference type="ARBA" id="ARBA00004651"/>
    </source>
</evidence>
<dbReference type="AlphaFoldDB" id="A0A917FAZ7"/>
<name>A0A917FAZ7_9PROT</name>
<feature type="binding site" evidence="8">
    <location>
        <position position="448"/>
    </location>
    <ligand>
        <name>Mn(2+)</name>
        <dbReference type="ChEBI" id="CHEBI:29035"/>
    </ligand>
</feature>
<dbReference type="InterPro" id="IPR000917">
    <property type="entry name" value="Sulfatase_N"/>
</dbReference>
<feature type="transmembrane region" description="Helical" evidence="9">
    <location>
        <begin position="129"/>
        <end position="149"/>
    </location>
</feature>
<evidence type="ECO:0000256" key="9">
    <source>
        <dbReference type="SAM" id="Phobius"/>
    </source>
</evidence>
<dbReference type="PANTHER" id="PTHR47371:SF3">
    <property type="entry name" value="PHOSPHOGLYCEROL TRANSFERASE I"/>
    <property type="match status" value="1"/>
</dbReference>
<evidence type="ECO:0000256" key="8">
    <source>
        <dbReference type="PIRSR" id="PIRSR005091-3"/>
    </source>
</evidence>
<dbReference type="InterPro" id="IPR050448">
    <property type="entry name" value="OpgB/LTA_synthase_biosynth"/>
</dbReference>
<dbReference type="SUPFAM" id="SSF53649">
    <property type="entry name" value="Alkaline phosphatase-like"/>
    <property type="match status" value="1"/>
</dbReference>
<evidence type="ECO:0000313" key="12">
    <source>
        <dbReference type="Proteomes" id="UP000632498"/>
    </source>
</evidence>
<keyword evidence="4 9" id="KW-1133">Transmembrane helix</keyword>
<evidence type="ECO:0000259" key="10">
    <source>
        <dbReference type="Pfam" id="PF00884"/>
    </source>
</evidence>
<dbReference type="PIRSF" id="PIRSF005091">
    <property type="entry name" value="Mmb_sulf_HI1246"/>
    <property type="match status" value="1"/>
</dbReference>
<dbReference type="Proteomes" id="UP000632498">
    <property type="component" value="Unassembled WGS sequence"/>
</dbReference>
<feature type="transmembrane region" description="Helical" evidence="9">
    <location>
        <begin position="36"/>
        <end position="59"/>
    </location>
</feature>
<keyword evidence="2" id="KW-1003">Cell membrane</keyword>
<dbReference type="InterPro" id="IPR017850">
    <property type="entry name" value="Alkaline_phosphatase_core_sf"/>
</dbReference>
<feature type="active site" evidence="6">
    <location>
        <position position="278"/>
    </location>
</feature>
<organism evidence="11 12">
    <name type="scientific">Terasakiella brassicae</name>
    <dbReference type="NCBI Taxonomy" id="1634917"/>
    <lineage>
        <taxon>Bacteria</taxon>
        <taxon>Pseudomonadati</taxon>
        <taxon>Pseudomonadota</taxon>
        <taxon>Alphaproteobacteria</taxon>
        <taxon>Rhodospirillales</taxon>
        <taxon>Terasakiellaceae</taxon>
        <taxon>Terasakiella</taxon>
    </lineage>
</organism>
<accession>A0A917FAZ7</accession>
<keyword evidence="12" id="KW-1185">Reference proteome</keyword>
<reference evidence="11" key="2">
    <citation type="submission" date="2020-09" db="EMBL/GenBank/DDBJ databases">
        <authorList>
            <person name="Sun Q."/>
            <person name="Zhou Y."/>
        </authorList>
    </citation>
    <scope>NUCLEOTIDE SEQUENCE</scope>
    <source>
        <strain evidence="11">CGMCC 1.15254</strain>
    </source>
</reference>
<dbReference type="Pfam" id="PF00884">
    <property type="entry name" value="Sulfatase"/>
    <property type="match status" value="1"/>
</dbReference>
<feature type="transmembrane region" description="Helical" evidence="9">
    <location>
        <begin position="6"/>
        <end position="24"/>
    </location>
</feature>
<dbReference type="CDD" id="cd16015">
    <property type="entry name" value="LTA_synthase"/>
    <property type="match status" value="1"/>
</dbReference>
<feature type="transmembrane region" description="Helical" evidence="9">
    <location>
        <begin position="90"/>
        <end position="108"/>
    </location>
</feature>
<comment type="subcellular location">
    <subcellularLocation>
        <location evidence="1">Cell membrane</location>
        <topology evidence="1">Multi-pass membrane protein</topology>
    </subcellularLocation>
</comment>
<evidence type="ECO:0000256" key="3">
    <source>
        <dbReference type="ARBA" id="ARBA00022692"/>
    </source>
</evidence>
<gene>
    <name evidence="11" type="ORF">GCM10011332_20220</name>
</gene>
<feature type="binding site" evidence="7">
    <location>
        <position position="395"/>
    </location>
    <ligand>
        <name>substrate</name>
    </ligand>
</feature>
<dbReference type="GO" id="GO:0005886">
    <property type="term" value="C:plasma membrane"/>
    <property type="evidence" value="ECO:0007669"/>
    <property type="project" value="UniProtKB-SubCell"/>
</dbReference>
<evidence type="ECO:0000256" key="7">
    <source>
        <dbReference type="PIRSR" id="PIRSR005091-2"/>
    </source>
</evidence>
<proteinExistence type="predicted"/>
<dbReference type="Gene3D" id="3.30.1120.80">
    <property type="match status" value="1"/>
</dbReference>
<evidence type="ECO:0000256" key="6">
    <source>
        <dbReference type="PIRSR" id="PIRSR005091-1"/>
    </source>
</evidence>
<dbReference type="InterPro" id="IPR012160">
    <property type="entry name" value="LtaS-like"/>
</dbReference>
<feature type="binding site" evidence="8">
    <location>
        <position position="449"/>
    </location>
    <ligand>
        <name>Mn(2+)</name>
        <dbReference type="ChEBI" id="CHEBI:29035"/>
    </ligand>
</feature>
<dbReference type="EMBL" id="BMHV01000013">
    <property type="protein sequence ID" value="GGF66122.1"/>
    <property type="molecule type" value="Genomic_DNA"/>
</dbReference>
<feature type="binding site" evidence="8">
    <location>
        <position position="278"/>
    </location>
    <ligand>
        <name>Mn(2+)</name>
        <dbReference type="ChEBI" id="CHEBI:29035"/>
    </ligand>
</feature>
<reference evidence="11" key="1">
    <citation type="journal article" date="2014" name="Int. J. Syst. Evol. Microbiol.">
        <title>Complete genome sequence of Corynebacterium casei LMG S-19264T (=DSM 44701T), isolated from a smear-ripened cheese.</title>
        <authorList>
            <consortium name="US DOE Joint Genome Institute (JGI-PGF)"/>
            <person name="Walter F."/>
            <person name="Albersmeier A."/>
            <person name="Kalinowski J."/>
            <person name="Ruckert C."/>
        </authorList>
    </citation>
    <scope>NUCLEOTIDE SEQUENCE</scope>
    <source>
        <strain evidence="11">CGMCC 1.15254</strain>
    </source>
</reference>
<evidence type="ECO:0000256" key="5">
    <source>
        <dbReference type="ARBA" id="ARBA00023136"/>
    </source>
</evidence>
<dbReference type="PANTHER" id="PTHR47371">
    <property type="entry name" value="LIPOTEICHOIC ACID SYNTHASE"/>
    <property type="match status" value="1"/>
</dbReference>